<evidence type="ECO:0000256" key="4">
    <source>
        <dbReference type="PIRSR" id="PIRSR000429-1"/>
    </source>
</evidence>
<protein>
    <submittedName>
        <fullName evidence="8">Acetyl-CoA C-acetyltransferase</fullName>
        <ecNumber evidence="8">2.3.1.9</ecNumber>
    </submittedName>
</protein>
<dbReference type="InterPro" id="IPR002155">
    <property type="entry name" value="Thiolase"/>
</dbReference>
<proteinExistence type="inferred from homology"/>
<evidence type="ECO:0000256" key="2">
    <source>
        <dbReference type="ARBA" id="ARBA00022679"/>
    </source>
</evidence>
<feature type="domain" description="Thiolase C-terminal" evidence="7">
    <location>
        <begin position="285"/>
        <end position="431"/>
    </location>
</feature>
<evidence type="ECO:0000256" key="1">
    <source>
        <dbReference type="ARBA" id="ARBA00010982"/>
    </source>
</evidence>
<dbReference type="NCBIfam" id="TIGR01930">
    <property type="entry name" value="AcCoA-C-Actrans"/>
    <property type="match status" value="1"/>
</dbReference>
<feature type="domain" description="Thiolase N-terminal" evidence="6">
    <location>
        <begin position="7"/>
        <end position="275"/>
    </location>
</feature>
<dbReference type="SUPFAM" id="SSF53901">
    <property type="entry name" value="Thiolase-like"/>
    <property type="match status" value="2"/>
</dbReference>
<dbReference type="InterPro" id="IPR020616">
    <property type="entry name" value="Thiolase_N"/>
</dbReference>
<dbReference type="RefSeq" id="WP_115476496.1">
    <property type="nucleotide sequence ID" value="NZ_QRBF01000001.1"/>
</dbReference>
<accession>A0A370XDF2</accession>
<gene>
    <name evidence="8" type="ORF">DWU99_02990</name>
</gene>
<evidence type="ECO:0000256" key="5">
    <source>
        <dbReference type="RuleBase" id="RU003557"/>
    </source>
</evidence>
<evidence type="ECO:0000313" key="8">
    <source>
        <dbReference type="EMBL" id="RDS86245.1"/>
    </source>
</evidence>
<dbReference type="GO" id="GO:0005829">
    <property type="term" value="C:cytosol"/>
    <property type="evidence" value="ECO:0007669"/>
    <property type="project" value="TreeGrafter"/>
</dbReference>
<comment type="similarity">
    <text evidence="1 5">Belongs to the thiolase-like superfamily. Thiolase family.</text>
</comment>
<dbReference type="GO" id="GO:0003985">
    <property type="term" value="F:acetyl-CoA C-acetyltransferase activity"/>
    <property type="evidence" value="ECO:0007669"/>
    <property type="project" value="UniProtKB-EC"/>
</dbReference>
<dbReference type="Proteomes" id="UP000255334">
    <property type="component" value="Unassembled WGS sequence"/>
</dbReference>
<keyword evidence="9" id="KW-1185">Reference proteome</keyword>
<feature type="active site" description="Acyl-thioester intermediate" evidence="4">
    <location>
        <position position="91"/>
    </location>
</feature>
<name>A0A370XDF2_9GAMM</name>
<evidence type="ECO:0000259" key="6">
    <source>
        <dbReference type="Pfam" id="PF00108"/>
    </source>
</evidence>
<dbReference type="InterPro" id="IPR020617">
    <property type="entry name" value="Thiolase_C"/>
</dbReference>
<feature type="active site" description="Proton acceptor" evidence="4">
    <location>
        <position position="384"/>
    </location>
</feature>
<dbReference type="OrthoDB" id="1402717at2"/>
<dbReference type="PANTHER" id="PTHR42689:SF1">
    <property type="entry name" value="ACETYL-COA ACYLTRANSFERASE FADA2 (3-KETOACYL-COA THIOLASE) (BETA-KETOTHIOLASE)-RELATED"/>
    <property type="match status" value="1"/>
</dbReference>
<dbReference type="CDD" id="cd00751">
    <property type="entry name" value="thiolase"/>
    <property type="match status" value="1"/>
</dbReference>
<comment type="caution">
    <text evidence="8">The sequence shown here is derived from an EMBL/GenBank/DDBJ whole genome shotgun (WGS) entry which is preliminary data.</text>
</comment>
<feature type="active site" description="Proton acceptor" evidence="4">
    <location>
        <position position="419"/>
    </location>
</feature>
<keyword evidence="2 5" id="KW-0808">Transferase</keyword>
<dbReference type="InterPro" id="IPR050521">
    <property type="entry name" value="3-ketoacyl-CoA_Thiolase"/>
</dbReference>
<dbReference type="EMBL" id="QRBF01000001">
    <property type="protein sequence ID" value="RDS86245.1"/>
    <property type="molecule type" value="Genomic_DNA"/>
</dbReference>
<evidence type="ECO:0000259" key="7">
    <source>
        <dbReference type="Pfam" id="PF02803"/>
    </source>
</evidence>
<dbReference type="Pfam" id="PF02803">
    <property type="entry name" value="Thiolase_C"/>
    <property type="match status" value="1"/>
</dbReference>
<evidence type="ECO:0000256" key="3">
    <source>
        <dbReference type="ARBA" id="ARBA00023315"/>
    </source>
</evidence>
<dbReference type="Gene3D" id="3.40.47.10">
    <property type="match status" value="1"/>
</dbReference>
<dbReference type="EC" id="2.3.1.9" evidence="8"/>
<dbReference type="PIRSF" id="PIRSF000429">
    <property type="entry name" value="Ac-CoA_Ac_transf"/>
    <property type="match status" value="1"/>
</dbReference>
<dbReference type="NCBIfam" id="NF006740">
    <property type="entry name" value="PRK09268.1"/>
    <property type="match status" value="1"/>
</dbReference>
<sequence length="432" mass="46221">MKTIQRVAILGGDRIPFARYNTAYKDLSNKQMFTQALTGLVRRFNLQGKRIGEVVGGAVLKHAKDFNLTRESTLSSGLSPQTPAYDLQQACATSVQATVAVANKIALGQIEVGIAGGVDSASDVPLAVSDGQRSLFRELSAARTALQRFKAWSTFRPAMLKPSVADVDEPRTGLSMGQHTERMVREWNISREEQDALALASHRNGLAAYERGFYKDLVTPFGGLERDGILRPDTSKERLAKLAPAYDKTSGFGTLTAGNSTPLTDGASSVLLASEAWAVANRHQPLAWFVDVETAAVDFFTEQADGLLMAPAYAVARMLKRNNLSLADFDYYEIHEAFSGQVLCTLKAWESDAYCRERLGLDGALGSIDRSRLNVNGGSVGLGHPFAATGARIVAAAAKQLAEHRAATGRSGRTLISVCAAGGLGVAAILEG</sequence>
<dbReference type="Pfam" id="PF00108">
    <property type="entry name" value="Thiolase_N"/>
    <property type="match status" value="1"/>
</dbReference>
<dbReference type="PANTHER" id="PTHR42689">
    <property type="entry name" value="ACETYL-COA ACYLTRANSFERASE FADA2 (3-KETOACYL-COA THIOLASE) (BETA-KETOTHIOLASE)-RELATED"/>
    <property type="match status" value="1"/>
</dbReference>
<dbReference type="InterPro" id="IPR016039">
    <property type="entry name" value="Thiolase-like"/>
</dbReference>
<keyword evidence="3 5" id="KW-0012">Acyltransferase</keyword>
<organism evidence="8 9">
    <name type="scientific">Dyella psychrodurans</name>
    <dbReference type="NCBI Taxonomy" id="1927960"/>
    <lineage>
        <taxon>Bacteria</taxon>
        <taxon>Pseudomonadati</taxon>
        <taxon>Pseudomonadota</taxon>
        <taxon>Gammaproteobacteria</taxon>
        <taxon>Lysobacterales</taxon>
        <taxon>Rhodanobacteraceae</taxon>
        <taxon>Dyella</taxon>
    </lineage>
</organism>
<dbReference type="AlphaFoldDB" id="A0A370XDF2"/>
<reference evidence="8 9" key="1">
    <citation type="submission" date="2018-07" db="EMBL/GenBank/DDBJ databases">
        <title>Dyella monticola sp. nov. and Dyella psychrodurans sp. nov. isolated from monsoon evergreen broad-leaved forest soil of Dinghu Mountain, China.</title>
        <authorList>
            <person name="Gao Z."/>
            <person name="Qiu L."/>
        </authorList>
    </citation>
    <scope>NUCLEOTIDE SEQUENCE [LARGE SCALE GENOMIC DNA]</scope>
    <source>
        <strain evidence="8 9">4MSK11</strain>
    </source>
</reference>
<evidence type="ECO:0000313" key="9">
    <source>
        <dbReference type="Proteomes" id="UP000255334"/>
    </source>
</evidence>